<proteinExistence type="predicted"/>
<dbReference type="SUPFAM" id="SSF54637">
    <property type="entry name" value="Thioesterase/thiol ester dehydrase-isomerase"/>
    <property type="match status" value="1"/>
</dbReference>
<dbReference type="InterPro" id="IPR025540">
    <property type="entry name" value="FlK"/>
</dbReference>
<dbReference type="Pfam" id="PF22636">
    <property type="entry name" value="FlK"/>
    <property type="match status" value="1"/>
</dbReference>
<dbReference type="OrthoDB" id="6902891at2"/>
<evidence type="ECO:0000259" key="3">
    <source>
        <dbReference type="Pfam" id="PF22636"/>
    </source>
</evidence>
<organism evidence="4 5">
    <name type="scientific">Vagococcus acidifermentans</name>
    <dbReference type="NCBI Taxonomy" id="564710"/>
    <lineage>
        <taxon>Bacteria</taxon>
        <taxon>Bacillati</taxon>
        <taxon>Bacillota</taxon>
        <taxon>Bacilli</taxon>
        <taxon>Lactobacillales</taxon>
        <taxon>Enterococcaceae</taxon>
        <taxon>Vagococcus</taxon>
    </lineage>
</organism>
<dbReference type="PANTHER" id="PTHR36934">
    <property type="entry name" value="BLR0278 PROTEIN"/>
    <property type="match status" value="1"/>
</dbReference>
<name>A0A430AXX9_9ENTE</name>
<gene>
    <name evidence="4" type="ORF">CBF27_05165</name>
</gene>
<feature type="binding site" evidence="2">
    <location>
        <position position="56"/>
    </location>
    <ligand>
        <name>CoA</name>
        <dbReference type="ChEBI" id="CHEBI:57287"/>
    </ligand>
</feature>
<feature type="active site" evidence="1">
    <location>
        <position position="37"/>
    </location>
</feature>
<evidence type="ECO:0000256" key="1">
    <source>
        <dbReference type="PIRSR" id="PIRSR014972-1"/>
    </source>
</evidence>
<feature type="domain" description="Fluoroacetyl-CoA-specific thioesterase-like" evidence="3">
    <location>
        <begin position="10"/>
        <end position="111"/>
    </location>
</feature>
<feature type="binding site" evidence="2">
    <location>
        <position position="56"/>
    </location>
    <ligand>
        <name>substrate</name>
    </ligand>
</feature>
<feature type="active site" evidence="1">
    <location>
        <position position="63"/>
    </location>
</feature>
<dbReference type="EMBL" id="NGKC01000004">
    <property type="protein sequence ID" value="RSU12930.1"/>
    <property type="molecule type" value="Genomic_DNA"/>
</dbReference>
<dbReference type="Proteomes" id="UP000286773">
    <property type="component" value="Unassembled WGS sequence"/>
</dbReference>
<protein>
    <recommendedName>
        <fullName evidence="3">Fluoroacetyl-CoA-specific thioesterase-like domain-containing protein</fullName>
    </recommendedName>
</protein>
<accession>A0A430AXX9</accession>
<dbReference type="RefSeq" id="WP_126813078.1">
    <property type="nucleotide sequence ID" value="NZ_NGKC01000004.1"/>
</dbReference>
<comment type="caution">
    <text evidence="4">The sequence shown here is derived from an EMBL/GenBank/DDBJ whole genome shotgun (WGS) entry which is preliminary data.</text>
</comment>
<sequence>MNTLEKFFSVTKENSAQIIGSGDLPVLATPALVAMAEQTSKELCESFLEAGETTVGSAIAIEHMRPTGIGKSIKVKVTLESQEQQRLHFSYQAFEDDRLIAKGEHDRVVVDIKRFLERVYPE</sequence>
<dbReference type="Gene3D" id="3.10.129.10">
    <property type="entry name" value="Hotdog Thioesterase"/>
    <property type="match status" value="1"/>
</dbReference>
<evidence type="ECO:0000256" key="2">
    <source>
        <dbReference type="PIRSR" id="PIRSR014972-2"/>
    </source>
</evidence>
<dbReference type="InterPro" id="IPR029069">
    <property type="entry name" value="HotDog_dom_sf"/>
</dbReference>
<dbReference type="PIRSF" id="PIRSF014972">
    <property type="entry name" value="FlK"/>
    <property type="match status" value="1"/>
</dbReference>
<evidence type="ECO:0000313" key="4">
    <source>
        <dbReference type="EMBL" id="RSU12930.1"/>
    </source>
</evidence>
<feature type="active site" evidence="1">
    <location>
        <position position="29"/>
    </location>
</feature>
<dbReference type="InterPro" id="IPR054485">
    <property type="entry name" value="FlK-like_dom"/>
</dbReference>
<reference evidence="4 5" key="1">
    <citation type="submission" date="2017-05" db="EMBL/GenBank/DDBJ databases">
        <title>Vagococcus spp. assemblies.</title>
        <authorList>
            <person name="Gulvik C.A."/>
        </authorList>
    </citation>
    <scope>NUCLEOTIDE SEQUENCE [LARGE SCALE GENOMIC DNA]</scope>
    <source>
        <strain evidence="4 5">LMG 24798</strain>
    </source>
</reference>
<dbReference type="PANTHER" id="PTHR36934:SF1">
    <property type="entry name" value="THIOESTERASE DOMAIN-CONTAINING PROTEIN"/>
    <property type="match status" value="1"/>
</dbReference>
<evidence type="ECO:0000313" key="5">
    <source>
        <dbReference type="Proteomes" id="UP000286773"/>
    </source>
</evidence>
<keyword evidence="5" id="KW-1185">Reference proteome</keyword>
<feature type="binding site" evidence="2">
    <location>
        <position position="107"/>
    </location>
    <ligand>
        <name>substrate</name>
    </ligand>
</feature>
<dbReference type="AlphaFoldDB" id="A0A430AXX9"/>